<name>A0A399SPG0_9MICO</name>
<evidence type="ECO:0000313" key="2">
    <source>
        <dbReference type="EMBL" id="RIJ43857.1"/>
    </source>
</evidence>
<gene>
    <name evidence="2" type="ORF">DZF93_05015</name>
</gene>
<dbReference type="EMBL" id="QWEA01000124">
    <property type="protein sequence ID" value="RIJ43857.1"/>
    <property type="molecule type" value="Genomic_DNA"/>
</dbReference>
<reference evidence="2 3" key="1">
    <citation type="submission" date="2018-08" db="EMBL/GenBank/DDBJ databases">
        <title>Genome Sequence of Clavibacter michiganensis Subspecies type strains, and the Atypical Peach-Colored Strains Isolated from Tomato.</title>
        <authorList>
            <person name="Osdaghi E."/>
            <person name="Portier P."/>
            <person name="Briand M."/>
            <person name="Jacques M.-A."/>
        </authorList>
    </citation>
    <scope>NUCLEOTIDE SEQUENCE [LARGE SCALE GENOMIC DNA]</scope>
    <source>
        <strain evidence="2 3">CFBP 6488</strain>
    </source>
</reference>
<protein>
    <submittedName>
        <fullName evidence="2">Uncharacterized protein</fullName>
    </submittedName>
</protein>
<dbReference type="RefSeq" id="WP_094171473.1">
    <property type="nucleotide sequence ID" value="NZ_JBHRUE010000008.1"/>
</dbReference>
<feature type="compositionally biased region" description="Basic and acidic residues" evidence="1">
    <location>
        <begin position="1"/>
        <end position="16"/>
    </location>
</feature>
<comment type="caution">
    <text evidence="2">The sequence shown here is derived from an EMBL/GenBank/DDBJ whole genome shotgun (WGS) entry which is preliminary data.</text>
</comment>
<dbReference type="AlphaFoldDB" id="A0A399SPG0"/>
<sequence>MSKAEELRARAQRATERAVTPVPSGEPSRTEAPAAAPATAAPMRPPAVRASPVRITADLPPKHYRDLIAYAGEIANTLGKAKVAHVQVIRALVAELAESDDLQGRIANRVAQQLES</sequence>
<feature type="region of interest" description="Disordered" evidence="1">
    <location>
        <begin position="1"/>
        <end position="49"/>
    </location>
</feature>
<dbReference type="Proteomes" id="UP000266634">
    <property type="component" value="Unassembled WGS sequence"/>
</dbReference>
<proteinExistence type="predicted"/>
<evidence type="ECO:0000256" key="1">
    <source>
        <dbReference type="SAM" id="MobiDB-lite"/>
    </source>
</evidence>
<organism evidence="2 3">
    <name type="scientific">Clavibacter michiganensis subsp. insidiosus</name>
    <dbReference type="NCBI Taxonomy" id="33014"/>
    <lineage>
        <taxon>Bacteria</taxon>
        <taxon>Bacillati</taxon>
        <taxon>Actinomycetota</taxon>
        <taxon>Actinomycetes</taxon>
        <taxon>Micrococcales</taxon>
        <taxon>Microbacteriaceae</taxon>
        <taxon>Clavibacter</taxon>
    </lineage>
</organism>
<evidence type="ECO:0000313" key="3">
    <source>
        <dbReference type="Proteomes" id="UP000266634"/>
    </source>
</evidence>
<accession>A0A399SPG0</accession>
<feature type="compositionally biased region" description="Low complexity" evidence="1">
    <location>
        <begin position="26"/>
        <end position="49"/>
    </location>
</feature>